<protein>
    <submittedName>
        <fullName evidence="1">Uncharacterized protein</fullName>
    </submittedName>
</protein>
<evidence type="ECO:0000313" key="2">
    <source>
        <dbReference type="Proteomes" id="UP000886998"/>
    </source>
</evidence>
<accession>A0A8X7BUZ2</accession>
<dbReference type="EMBL" id="BMAV01003404">
    <property type="protein sequence ID" value="GFY42964.1"/>
    <property type="molecule type" value="Genomic_DNA"/>
</dbReference>
<organism evidence="1 2">
    <name type="scientific">Trichonephila inaurata madagascariensis</name>
    <dbReference type="NCBI Taxonomy" id="2747483"/>
    <lineage>
        <taxon>Eukaryota</taxon>
        <taxon>Metazoa</taxon>
        <taxon>Ecdysozoa</taxon>
        <taxon>Arthropoda</taxon>
        <taxon>Chelicerata</taxon>
        <taxon>Arachnida</taxon>
        <taxon>Araneae</taxon>
        <taxon>Araneomorphae</taxon>
        <taxon>Entelegynae</taxon>
        <taxon>Araneoidea</taxon>
        <taxon>Nephilidae</taxon>
        <taxon>Trichonephila</taxon>
        <taxon>Trichonephila inaurata</taxon>
    </lineage>
</organism>
<dbReference type="AlphaFoldDB" id="A0A8X7BUZ2"/>
<gene>
    <name evidence="1" type="ORF">TNIN_176381</name>
</gene>
<sequence length="152" mass="17100">MIHASEGSENGSPGIVWEAEPKYEIAFKKSLKVCRLWPDKARISSVCGTVPLRLGFPKWIPWWQSVEFRRKRGAGAPPIAGGVKGVSPVRLETGGPNLKTVFRNSRIFSKYSGFCVEGPQVFVRQISFKAGYFEHLRCYRHQKRDSGPFQSA</sequence>
<dbReference type="Proteomes" id="UP000886998">
    <property type="component" value="Unassembled WGS sequence"/>
</dbReference>
<reference evidence="1" key="1">
    <citation type="submission" date="2020-08" db="EMBL/GenBank/DDBJ databases">
        <title>Multicomponent nature underlies the extraordinary mechanical properties of spider dragline silk.</title>
        <authorList>
            <person name="Kono N."/>
            <person name="Nakamura H."/>
            <person name="Mori M."/>
            <person name="Yoshida Y."/>
            <person name="Ohtoshi R."/>
            <person name="Malay A.D."/>
            <person name="Moran D.A.P."/>
            <person name="Tomita M."/>
            <person name="Numata K."/>
            <person name="Arakawa K."/>
        </authorList>
    </citation>
    <scope>NUCLEOTIDE SEQUENCE</scope>
</reference>
<evidence type="ECO:0000313" key="1">
    <source>
        <dbReference type="EMBL" id="GFY42964.1"/>
    </source>
</evidence>
<name>A0A8X7BUZ2_9ARAC</name>
<proteinExistence type="predicted"/>
<keyword evidence="2" id="KW-1185">Reference proteome</keyword>
<comment type="caution">
    <text evidence="1">The sequence shown here is derived from an EMBL/GenBank/DDBJ whole genome shotgun (WGS) entry which is preliminary data.</text>
</comment>